<organism evidence="1 2">
    <name type="scientific">Senegalimassilia anaerobia</name>
    <dbReference type="NCBI Taxonomy" id="1473216"/>
    <lineage>
        <taxon>Bacteria</taxon>
        <taxon>Bacillati</taxon>
        <taxon>Actinomycetota</taxon>
        <taxon>Coriobacteriia</taxon>
        <taxon>Coriobacteriales</taxon>
        <taxon>Coriobacteriaceae</taxon>
        <taxon>Senegalimassilia</taxon>
    </lineage>
</organism>
<dbReference type="AlphaFoldDB" id="A0A369L2C7"/>
<proteinExistence type="predicted"/>
<name>A0A369L2C7_9ACTN</name>
<dbReference type="EMBL" id="PPTP01000010">
    <property type="protein sequence ID" value="RDB54373.1"/>
    <property type="molecule type" value="Genomic_DNA"/>
</dbReference>
<evidence type="ECO:0000313" key="1">
    <source>
        <dbReference type="EMBL" id="RDB54373.1"/>
    </source>
</evidence>
<protein>
    <submittedName>
        <fullName evidence="1">Uncharacterized protein</fullName>
    </submittedName>
</protein>
<accession>A0A369L2C7</accession>
<reference evidence="1 2" key="1">
    <citation type="journal article" date="2018" name="Elife">
        <title>Discovery and characterization of a prevalent human gut bacterial enzyme sufficient for the inactivation of a family of plant toxins.</title>
        <authorList>
            <person name="Koppel N."/>
            <person name="Bisanz J.E."/>
            <person name="Pandelia M.E."/>
            <person name="Turnbaugh P.J."/>
            <person name="Balskus E.P."/>
        </authorList>
    </citation>
    <scope>NUCLEOTIDE SEQUENCE [LARGE SCALE GENOMIC DNA]</scope>
    <source>
        <strain evidence="2">anaerobia AP69FAA</strain>
    </source>
</reference>
<sequence length="70" mass="7856">MCVMGIKAKHKVFEFLESGLSPGKTAALNMVRRKKFELFQKRGLPRILVQVLYLLADAPKALKQITQVGV</sequence>
<dbReference type="Proteomes" id="UP000253792">
    <property type="component" value="Unassembled WGS sequence"/>
</dbReference>
<evidence type="ECO:0000313" key="2">
    <source>
        <dbReference type="Proteomes" id="UP000253792"/>
    </source>
</evidence>
<keyword evidence="2" id="KW-1185">Reference proteome</keyword>
<gene>
    <name evidence="1" type="ORF">C1880_09190</name>
</gene>
<comment type="caution">
    <text evidence="1">The sequence shown here is derived from an EMBL/GenBank/DDBJ whole genome shotgun (WGS) entry which is preliminary data.</text>
</comment>